<dbReference type="EMBL" id="LKPO01000016">
    <property type="protein sequence ID" value="OLF92597.1"/>
    <property type="molecule type" value="Genomic_DNA"/>
</dbReference>
<organism evidence="2 3">
    <name type="scientific">Bacillus paralicheniformis</name>
    <dbReference type="NCBI Taxonomy" id="1648923"/>
    <lineage>
        <taxon>Bacteria</taxon>
        <taxon>Bacillati</taxon>
        <taxon>Bacillota</taxon>
        <taxon>Bacilli</taxon>
        <taxon>Bacillales</taxon>
        <taxon>Bacillaceae</taxon>
        <taxon>Bacillus</taxon>
    </lineage>
</organism>
<evidence type="ECO:0000256" key="1">
    <source>
        <dbReference type="SAM" id="Phobius"/>
    </source>
</evidence>
<evidence type="ECO:0008006" key="4">
    <source>
        <dbReference type="Google" id="ProtNLM"/>
    </source>
</evidence>
<keyword evidence="1" id="KW-0472">Membrane</keyword>
<keyword evidence="1" id="KW-1133">Transmembrane helix</keyword>
<comment type="caution">
    <text evidence="2">The sequence shown here is derived from an EMBL/GenBank/DDBJ whole genome shotgun (WGS) entry which is preliminary data.</text>
</comment>
<dbReference type="AlphaFoldDB" id="A0A7Z0WXV6"/>
<name>A0A7Z0WXV6_9BACI</name>
<dbReference type="RefSeq" id="WP_165389274.1">
    <property type="nucleotide sequence ID" value="NZ_AP023088.1"/>
</dbReference>
<accession>A0A7Z0WXV6</accession>
<feature type="transmembrane region" description="Helical" evidence="1">
    <location>
        <begin position="31"/>
        <end position="49"/>
    </location>
</feature>
<proteinExistence type="predicted"/>
<evidence type="ECO:0000313" key="3">
    <source>
        <dbReference type="Proteomes" id="UP000185604"/>
    </source>
</evidence>
<keyword evidence="1" id="KW-0812">Transmembrane</keyword>
<sequence length="51" mass="5723">MLFAIIGLIFFIESILLIVYAHKKKNGFLKYIGIVLSISIIVMIVTSLTHS</sequence>
<reference evidence="2 3" key="1">
    <citation type="journal article" date="2016" name="Front. Microbiol.">
        <title>High-Level Heat Resistance of Spores of Bacillus amyloliquefaciens and Bacillus licheniformis Results from the Presence of a spoVA Operon in a Tn1546 Transposon.</title>
        <authorList>
            <person name="Berendsen E.M."/>
            <person name="Koning R.A."/>
            <person name="Boekhorst J."/>
            <person name="de Jong A."/>
            <person name="Kuipers O.P."/>
            <person name="Wells-Bennik M.H."/>
        </authorList>
    </citation>
    <scope>NUCLEOTIDE SEQUENCE [LARGE SCALE GENOMIC DNA]</scope>
    <source>
        <strain evidence="2 3">B4121</strain>
    </source>
</reference>
<dbReference type="Proteomes" id="UP000185604">
    <property type="component" value="Unassembled WGS sequence"/>
</dbReference>
<gene>
    <name evidence="2" type="ORF">B4121_2285</name>
</gene>
<evidence type="ECO:0000313" key="2">
    <source>
        <dbReference type="EMBL" id="OLF92597.1"/>
    </source>
</evidence>
<protein>
    <recommendedName>
        <fullName evidence="4">DUF3953 domain-containing protein</fullName>
    </recommendedName>
</protein>